<organism evidence="1 2">
    <name type="scientific">Terriglobus albidus</name>
    <dbReference type="NCBI Taxonomy" id="1592106"/>
    <lineage>
        <taxon>Bacteria</taxon>
        <taxon>Pseudomonadati</taxon>
        <taxon>Acidobacteriota</taxon>
        <taxon>Terriglobia</taxon>
        <taxon>Terriglobales</taxon>
        <taxon>Acidobacteriaceae</taxon>
        <taxon>Terriglobus</taxon>
    </lineage>
</organism>
<name>A0A5B9E6S8_9BACT</name>
<dbReference type="EMBL" id="CP042806">
    <property type="protein sequence ID" value="QEE27728.1"/>
    <property type="molecule type" value="Genomic_DNA"/>
</dbReference>
<evidence type="ECO:0008006" key="3">
    <source>
        <dbReference type="Google" id="ProtNLM"/>
    </source>
</evidence>
<gene>
    <name evidence="1" type="ORF">FTW19_06805</name>
</gene>
<evidence type="ECO:0000313" key="2">
    <source>
        <dbReference type="Proteomes" id="UP000321820"/>
    </source>
</evidence>
<protein>
    <recommendedName>
        <fullName evidence="3">2-nitropropane dioxygenase</fullName>
    </recommendedName>
</protein>
<dbReference type="OrthoDB" id="9812857at2"/>
<proteinExistence type="predicted"/>
<dbReference type="KEGG" id="talb:FTW19_06805"/>
<dbReference type="Proteomes" id="UP000321820">
    <property type="component" value="Chromosome"/>
</dbReference>
<accession>A0A5B9E6S8</accession>
<evidence type="ECO:0000313" key="1">
    <source>
        <dbReference type="EMBL" id="QEE27728.1"/>
    </source>
</evidence>
<sequence>MAKSKVEQGFEVLCPDCGAILKIDPVTQQIISHTSAPKKRTFESLSQASAALKEQDDRRDSLFRQSVEAEKNKEDLLAKKFAEAVKKAKESPLTEKPLRDFDLD</sequence>
<dbReference type="RefSeq" id="WP_147646918.1">
    <property type="nucleotide sequence ID" value="NZ_CP042806.1"/>
</dbReference>
<reference evidence="1 2" key="1">
    <citation type="submission" date="2019-08" db="EMBL/GenBank/DDBJ databases">
        <title>Complete genome sequence of Terriglobus albidus strain ORNL.</title>
        <authorList>
            <person name="Podar M."/>
        </authorList>
    </citation>
    <scope>NUCLEOTIDE SEQUENCE [LARGE SCALE GENOMIC DNA]</scope>
    <source>
        <strain evidence="1 2">ORNL</strain>
    </source>
</reference>
<dbReference type="AlphaFoldDB" id="A0A5B9E6S8"/>
<keyword evidence="2" id="KW-1185">Reference proteome</keyword>